<evidence type="ECO:0000313" key="3">
    <source>
        <dbReference type="EMBL" id="EDM15171.1"/>
    </source>
</evidence>
<keyword evidence="1" id="KW-0472">Membrane</keyword>
<keyword evidence="1" id="KW-1133">Transmembrane helix</keyword>
<gene>
    <name evidence="3 5" type="primary">Ndufa5</name>
    <name evidence="3" type="ORF">rCG_28132</name>
</gene>
<reference evidence="3" key="2">
    <citation type="submission" date="2005-07" db="EMBL/GenBank/DDBJ databases">
        <authorList>
            <person name="Mural R.J."/>
            <person name="Li P.W."/>
            <person name="Adams M.D."/>
            <person name="Amanatides P.G."/>
            <person name="Baden-Tillson H."/>
            <person name="Barnstead M."/>
            <person name="Chin S.H."/>
            <person name="Dew I."/>
            <person name="Evans C.A."/>
            <person name="Ferriera S."/>
            <person name="Flanigan M."/>
            <person name="Fosler C."/>
            <person name="Glodek A."/>
            <person name="Gu Z."/>
            <person name="Holt R.A."/>
            <person name="Jennings D."/>
            <person name="Kraft C.L."/>
            <person name="Lu F."/>
            <person name="Nguyen T."/>
            <person name="Nusskern D.R."/>
            <person name="Pfannkoch C.M."/>
            <person name="Sitter C."/>
            <person name="Sutton G.G."/>
            <person name="Venter J.C."/>
            <person name="Wang Z."/>
            <person name="Woodage T."/>
            <person name="Zheng X.H."/>
            <person name="Zhong F."/>
        </authorList>
    </citation>
    <scope>NUCLEOTIDE SEQUENCE</scope>
    <source>
        <strain evidence="3">BN</strain>
    </source>
</reference>
<evidence type="ECO:0000313" key="2">
    <source>
        <dbReference type="EMBL" id="EDM15170.1"/>
    </source>
</evidence>
<dbReference type="EMBL" id="CH473959">
    <property type="protein sequence ID" value="EDM15171.1"/>
    <property type="molecule type" value="Genomic_DNA"/>
</dbReference>
<evidence type="ECO:0000256" key="1">
    <source>
        <dbReference type="SAM" id="Phobius"/>
    </source>
</evidence>
<evidence type="ECO:0000313" key="4">
    <source>
        <dbReference type="Proteomes" id="UP000234681"/>
    </source>
</evidence>
<sequence>MSHSELAVPLSLSFSIEFLLLLVLGIFDRCILADKKMIFNFGVSCPCYTSGLKADYSRYWAVFLLGCKWLLPWITIDIFSLGWLWMGV</sequence>
<dbReference type="AlphaFoldDB" id="A6IE83"/>
<feature type="transmembrane region" description="Helical" evidence="1">
    <location>
        <begin position="59"/>
        <end position="86"/>
    </location>
</feature>
<name>A6IE83_RAT</name>
<protein>
    <submittedName>
        <fullName evidence="3">NADH dehydrogenase (Ubiquinone) 1 alpha subcomplex 5, isoform CRA_b</fullName>
    </submittedName>
</protein>
<keyword evidence="3" id="KW-0830">Ubiquinone</keyword>
<dbReference type="EMBL" id="CH473959">
    <property type="protein sequence ID" value="EDM15170.1"/>
    <property type="molecule type" value="Genomic_DNA"/>
</dbReference>
<accession>A6IE83</accession>
<proteinExistence type="predicted"/>
<reference evidence="4" key="3">
    <citation type="submission" date="2005-09" db="EMBL/GenBank/DDBJ databases">
        <authorList>
            <person name="Mural R.J."/>
            <person name="Li P.W."/>
            <person name="Adams M.D."/>
            <person name="Amanatides P.G."/>
            <person name="Baden-Tillson H."/>
            <person name="Barnstead M."/>
            <person name="Chin S.H."/>
            <person name="Dew I."/>
            <person name="Evans C.A."/>
            <person name="Ferriera S."/>
            <person name="Flanigan M."/>
            <person name="Fosler C."/>
            <person name="Glodek A."/>
            <person name="Gu Z."/>
            <person name="Holt R.A."/>
            <person name="Jennings D."/>
            <person name="Kraft C.L."/>
            <person name="Lu F."/>
            <person name="Nguyen T."/>
            <person name="Nusskern D.R."/>
            <person name="Pfannkoch C.M."/>
            <person name="Sitter C."/>
            <person name="Sutton G.G."/>
            <person name="Venter J.C."/>
            <person name="Wang Z."/>
            <person name="Woodage T."/>
            <person name="Zheng X.H."/>
            <person name="Zhong F."/>
        </authorList>
    </citation>
    <scope>NUCLEOTIDE SEQUENCE [LARGE SCALE GENOMIC DNA]</scope>
    <source>
        <strain evidence="2">BN</strain>
        <strain evidence="4">BN, Sprague-Dawley</strain>
    </source>
</reference>
<dbReference type="Proteomes" id="UP000234681">
    <property type="component" value="Chromosome 4"/>
</dbReference>
<reference evidence="3" key="1">
    <citation type="journal article" date="2005" name="Genome Res.">
        <title>Gene and alternative splicing annotation with AIR.</title>
        <authorList>
            <person name="Florea L."/>
            <person name="Di Francesco V."/>
            <person name="Miller J."/>
            <person name="Turner R."/>
            <person name="Yao A."/>
            <person name="Harris M."/>
            <person name="Walenz B."/>
            <person name="Mobarry C."/>
            <person name="Merkulov G.V."/>
            <person name="Charlab R."/>
            <person name="Dew I."/>
            <person name="Deng Z."/>
            <person name="Istrail S."/>
            <person name="Li P."/>
            <person name="Sutton G."/>
        </authorList>
    </citation>
    <scope>NUCLEOTIDE SEQUENCE</scope>
    <source>
        <strain evidence="3">BN</strain>
    </source>
</reference>
<feature type="transmembrane region" description="Helical" evidence="1">
    <location>
        <begin position="6"/>
        <end position="27"/>
    </location>
</feature>
<keyword evidence="1" id="KW-0812">Transmembrane</keyword>
<evidence type="ECO:0000313" key="5">
    <source>
        <dbReference type="RGD" id="3155"/>
    </source>
</evidence>
<organism evidence="3 4">
    <name type="scientific">Rattus norvegicus</name>
    <name type="common">Rat</name>
    <dbReference type="NCBI Taxonomy" id="10116"/>
    <lineage>
        <taxon>Eukaryota</taxon>
        <taxon>Metazoa</taxon>
        <taxon>Chordata</taxon>
        <taxon>Craniata</taxon>
        <taxon>Vertebrata</taxon>
        <taxon>Euteleostomi</taxon>
        <taxon>Mammalia</taxon>
        <taxon>Eutheria</taxon>
        <taxon>Euarchontoglires</taxon>
        <taxon>Glires</taxon>
        <taxon>Rodentia</taxon>
        <taxon>Myomorpha</taxon>
        <taxon>Muroidea</taxon>
        <taxon>Muridae</taxon>
        <taxon>Murinae</taxon>
        <taxon>Rattus</taxon>
    </lineage>
</organism>
<dbReference type="RGD" id="3155">
    <property type="gene designation" value="Ndufa5"/>
</dbReference>